<keyword evidence="2" id="KW-1185">Reference proteome</keyword>
<dbReference type="EMBL" id="AEQN01000033">
    <property type="protein sequence ID" value="EFV00545.1"/>
    <property type="molecule type" value="Genomic_DNA"/>
</dbReference>
<evidence type="ECO:0000313" key="1">
    <source>
        <dbReference type="EMBL" id="EFV00545.1"/>
    </source>
</evidence>
<gene>
    <name evidence="1" type="ORF">HMP0721_2362</name>
</gene>
<proteinExistence type="predicted"/>
<protein>
    <submittedName>
        <fullName evidence="1">Uncharacterized protein</fullName>
    </submittedName>
</protein>
<accession>E6MK26</accession>
<organism evidence="1 2">
    <name type="scientific">Pseudoramibacter alactolyticus ATCC 23263</name>
    <dbReference type="NCBI Taxonomy" id="887929"/>
    <lineage>
        <taxon>Bacteria</taxon>
        <taxon>Bacillati</taxon>
        <taxon>Bacillota</taxon>
        <taxon>Clostridia</taxon>
        <taxon>Eubacteriales</taxon>
        <taxon>Eubacteriaceae</taxon>
        <taxon>Pseudoramibacter</taxon>
    </lineage>
</organism>
<reference evidence="1 2" key="1">
    <citation type="submission" date="2010-12" db="EMBL/GenBank/DDBJ databases">
        <authorList>
            <person name="Muzny D."/>
            <person name="Qin X."/>
            <person name="Deng J."/>
            <person name="Jiang H."/>
            <person name="Liu Y."/>
            <person name="Qu J."/>
            <person name="Song X.-Z."/>
            <person name="Zhang L."/>
            <person name="Thornton R."/>
            <person name="Coyle M."/>
            <person name="Francisco L."/>
            <person name="Jackson L."/>
            <person name="Javaid M."/>
            <person name="Korchina V."/>
            <person name="Kovar C."/>
            <person name="Mata R."/>
            <person name="Mathew T."/>
            <person name="Ngo R."/>
            <person name="Nguyen L."/>
            <person name="Nguyen N."/>
            <person name="Okwuonu G."/>
            <person name="Ongeri F."/>
            <person name="Pham C."/>
            <person name="Simmons D."/>
            <person name="Wilczek-Boney K."/>
            <person name="Hale W."/>
            <person name="Jakkamsetti A."/>
            <person name="Pham P."/>
            <person name="Ruth R."/>
            <person name="San Lucas F."/>
            <person name="Warren J."/>
            <person name="Zhang J."/>
            <person name="Zhao Z."/>
            <person name="Zhou C."/>
            <person name="Zhu D."/>
            <person name="Lee S."/>
            <person name="Bess C."/>
            <person name="Blankenburg K."/>
            <person name="Forbes L."/>
            <person name="Fu Q."/>
            <person name="Gubbala S."/>
            <person name="Hirani K."/>
            <person name="Jayaseelan J.C."/>
            <person name="Lara F."/>
            <person name="Munidasa M."/>
            <person name="Palculict T."/>
            <person name="Patil S."/>
            <person name="Pu L.-L."/>
            <person name="Saada N."/>
            <person name="Tang L."/>
            <person name="Weissenberger G."/>
            <person name="Zhu Y."/>
            <person name="Hemphill L."/>
            <person name="Shang Y."/>
            <person name="Youmans B."/>
            <person name="Ayvaz T."/>
            <person name="Ross M."/>
            <person name="Santibanez J."/>
            <person name="Aqrawi P."/>
            <person name="Gross S."/>
            <person name="Joshi V."/>
            <person name="Fowler G."/>
            <person name="Nazareth L."/>
            <person name="Reid J."/>
            <person name="Worley K."/>
            <person name="Petrosino J."/>
            <person name="Highlander S."/>
            <person name="Gibbs R."/>
        </authorList>
    </citation>
    <scope>NUCLEOTIDE SEQUENCE [LARGE SCALE GENOMIC DNA]</scope>
    <source>
        <strain evidence="1 2">ATCC 23263</strain>
    </source>
</reference>
<dbReference type="Proteomes" id="UP000004754">
    <property type="component" value="Unassembled WGS sequence"/>
</dbReference>
<comment type="caution">
    <text evidence="1">The sequence shown here is derived from an EMBL/GenBank/DDBJ whole genome shotgun (WGS) entry which is preliminary data.</text>
</comment>
<dbReference type="HOGENOM" id="CLU_3156768_0_0_9"/>
<evidence type="ECO:0000313" key="2">
    <source>
        <dbReference type="Proteomes" id="UP000004754"/>
    </source>
</evidence>
<name>E6MK26_9FIRM</name>
<sequence length="48" mass="5142">MIAAGRRDHRGKEKTPKCHLPAVVIAGSVENIAGTVAVRRGAVKYKQT</sequence>
<dbReference type="STRING" id="887929.HMP0721_2362"/>
<dbReference type="AlphaFoldDB" id="E6MK26"/>